<dbReference type="Pfam" id="PF04773">
    <property type="entry name" value="FecR"/>
    <property type="match status" value="1"/>
</dbReference>
<dbReference type="PANTHER" id="PTHR30273">
    <property type="entry name" value="PERIPLASMIC SIGNAL SENSOR AND SIGMA FACTOR ACTIVATOR FECR-RELATED"/>
    <property type="match status" value="1"/>
</dbReference>
<sequence length="320" mass="36168">MAIDKTLLDRFIHHQCTREEAEQVSRLLHDSPHLLDDYLQEAWREEVTEQMPDNMAQAIAAHLQIAPVAKVSNKRYRIGWMAAAAVVLLLLCAGGWLLQQRRNIPQDHLLVVATAEKNCRLVLPDKSIVWLKANTRLAFDTIQFGRSSRSITLLNGEAFFDIRQDAAHPFVVLSGAVQTRVLGTSFSVRHNAAKEILVMVASGKVAVDHHQQQLDVLLPGKQITINQQTGRFTEQQVPVWLAAAWKETQLQLDNASFADLKTAMEAMYGVRLETTRDKVRRQTYNILLNRYMPAKEVVRALGQLNGLATRQLNDTAFLIY</sequence>
<dbReference type="AlphaFoldDB" id="A0A847RL98"/>
<dbReference type="InterPro" id="IPR012373">
    <property type="entry name" value="Ferrdict_sens_TM"/>
</dbReference>
<reference evidence="3 4" key="1">
    <citation type="submission" date="2020-04" db="EMBL/GenBank/DDBJ databases">
        <authorList>
            <person name="Yin C."/>
        </authorList>
    </citation>
    <scope>NUCLEOTIDE SEQUENCE [LARGE SCALE GENOMIC DNA]</scope>
    <source>
        <strain evidence="3 4">Ae27</strain>
    </source>
</reference>
<keyword evidence="4" id="KW-1185">Reference proteome</keyword>
<comment type="caution">
    <text evidence="3">The sequence shown here is derived from an EMBL/GenBank/DDBJ whole genome shotgun (WGS) entry which is preliminary data.</text>
</comment>
<accession>A0A847RL98</accession>
<evidence type="ECO:0000256" key="1">
    <source>
        <dbReference type="SAM" id="Phobius"/>
    </source>
</evidence>
<dbReference type="InterPro" id="IPR006860">
    <property type="entry name" value="FecR"/>
</dbReference>
<evidence type="ECO:0000313" key="3">
    <source>
        <dbReference type="EMBL" id="NLR63873.1"/>
    </source>
</evidence>
<keyword evidence="1" id="KW-0472">Membrane</keyword>
<keyword evidence="1" id="KW-0812">Transmembrane</keyword>
<dbReference type="GO" id="GO:0016989">
    <property type="term" value="F:sigma factor antagonist activity"/>
    <property type="evidence" value="ECO:0007669"/>
    <property type="project" value="TreeGrafter"/>
</dbReference>
<dbReference type="RefSeq" id="WP_168869856.1">
    <property type="nucleotide sequence ID" value="NZ_JABAIA010000001.1"/>
</dbReference>
<gene>
    <name evidence="3" type="ORF">HGH92_06125</name>
</gene>
<dbReference type="PANTHER" id="PTHR30273:SF2">
    <property type="entry name" value="PROTEIN FECR"/>
    <property type="match status" value="1"/>
</dbReference>
<dbReference type="EMBL" id="JABAIA010000001">
    <property type="protein sequence ID" value="NLR63873.1"/>
    <property type="molecule type" value="Genomic_DNA"/>
</dbReference>
<name>A0A847RL98_9BACT</name>
<feature type="domain" description="FecR protein" evidence="2">
    <location>
        <begin position="114"/>
        <end position="205"/>
    </location>
</feature>
<keyword evidence="1" id="KW-1133">Transmembrane helix</keyword>
<dbReference type="PIRSF" id="PIRSF018266">
    <property type="entry name" value="FecR"/>
    <property type="match status" value="1"/>
</dbReference>
<feature type="transmembrane region" description="Helical" evidence="1">
    <location>
        <begin position="78"/>
        <end position="98"/>
    </location>
</feature>
<organism evidence="3 4">
    <name type="scientific">Chitinophaga varians</name>
    <dbReference type="NCBI Taxonomy" id="2202339"/>
    <lineage>
        <taxon>Bacteria</taxon>
        <taxon>Pseudomonadati</taxon>
        <taxon>Bacteroidota</taxon>
        <taxon>Chitinophagia</taxon>
        <taxon>Chitinophagales</taxon>
        <taxon>Chitinophagaceae</taxon>
        <taxon>Chitinophaga</taxon>
    </lineage>
</organism>
<proteinExistence type="predicted"/>
<protein>
    <recommendedName>
        <fullName evidence="2">FecR protein domain-containing protein</fullName>
    </recommendedName>
</protein>
<dbReference type="Gene3D" id="2.60.120.1440">
    <property type="match status" value="1"/>
</dbReference>
<dbReference type="Proteomes" id="UP000570474">
    <property type="component" value="Unassembled WGS sequence"/>
</dbReference>
<evidence type="ECO:0000259" key="2">
    <source>
        <dbReference type="Pfam" id="PF04773"/>
    </source>
</evidence>
<evidence type="ECO:0000313" key="4">
    <source>
        <dbReference type="Proteomes" id="UP000570474"/>
    </source>
</evidence>